<evidence type="ECO:0000256" key="2">
    <source>
        <dbReference type="ARBA" id="ARBA00051127"/>
    </source>
</evidence>
<evidence type="ECO:0000256" key="3">
    <source>
        <dbReference type="ARBA" id="ARBA00052332"/>
    </source>
</evidence>
<sequence>MADAADFFYNTPEPAGLKANEERIKLFCDTAVKRSNARVVLVTSGGTTVPLEGNTVRFIDNFSIGTRGSASAEYFLKHGYLVIFLHRARSLQPYTRHLPHTKLLDVLEIGNDGKLNVKEEHTEKLRTVLKKYKQVQEEGRLLMVEFTTLADYLHLLKAASCIMKSLGNRAMLYLAAAVSDFYIPADKMPLHKIQSSDGPLKLSLELVPKMLEALVMNWVPEAFVVSFKLETDADLLKDKACQALKKYKHELVIGNVLMTRKNEVVMVTLKDTEWIRLETSEVESGMEIEEKIVDNLVNRYAQFCI</sequence>
<evidence type="ECO:0000259" key="8">
    <source>
        <dbReference type="Pfam" id="PF04127"/>
    </source>
</evidence>
<evidence type="ECO:0000256" key="1">
    <source>
        <dbReference type="ARBA" id="ARBA00005703"/>
    </source>
</evidence>
<comment type="caution">
    <text evidence="9">The sequence shown here is derived from an EMBL/GenBank/DDBJ whole genome shotgun (WGS) entry which is preliminary data.</text>
</comment>
<comment type="similarity">
    <text evidence="1">Belongs to the PPC synthetase family.</text>
</comment>
<evidence type="ECO:0000313" key="9">
    <source>
        <dbReference type="EMBL" id="KAH3700049.1"/>
    </source>
</evidence>
<organism evidence="9 10">
    <name type="scientific">Dreissena polymorpha</name>
    <name type="common">Zebra mussel</name>
    <name type="synonym">Mytilus polymorpha</name>
    <dbReference type="NCBI Taxonomy" id="45954"/>
    <lineage>
        <taxon>Eukaryota</taxon>
        <taxon>Metazoa</taxon>
        <taxon>Spiralia</taxon>
        <taxon>Lophotrochozoa</taxon>
        <taxon>Mollusca</taxon>
        <taxon>Bivalvia</taxon>
        <taxon>Autobranchia</taxon>
        <taxon>Heteroconchia</taxon>
        <taxon>Euheterodonta</taxon>
        <taxon>Imparidentia</taxon>
        <taxon>Neoheterodontei</taxon>
        <taxon>Myida</taxon>
        <taxon>Dreissenoidea</taxon>
        <taxon>Dreissenidae</taxon>
        <taxon>Dreissena</taxon>
    </lineage>
</organism>
<dbReference type="EC" id="6.3.2.51" evidence="5"/>
<dbReference type="GO" id="GO:0004632">
    <property type="term" value="F:phosphopantothenate--cysteine ligase activity"/>
    <property type="evidence" value="ECO:0007669"/>
    <property type="project" value="UniProtKB-ARBA"/>
</dbReference>
<dbReference type="AlphaFoldDB" id="A0A9D3YGA6"/>
<reference evidence="9" key="1">
    <citation type="journal article" date="2019" name="bioRxiv">
        <title>The Genome of the Zebra Mussel, Dreissena polymorpha: A Resource for Invasive Species Research.</title>
        <authorList>
            <person name="McCartney M.A."/>
            <person name="Auch B."/>
            <person name="Kono T."/>
            <person name="Mallez S."/>
            <person name="Zhang Y."/>
            <person name="Obille A."/>
            <person name="Becker A."/>
            <person name="Abrahante J.E."/>
            <person name="Garbe J."/>
            <person name="Badalamenti J.P."/>
            <person name="Herman A."/>
            <person name="Mangelson H."/>
            <person name="Liachko I."/>
            <person name="Sullivan S."/>
            <person name="Sone E.D."/>
            <person name="Koren S."/>
            <person name="Silverstein K.A.T."/>
            <person name="Beckman K.B."/>
            <person name="Gohl D.M."/>
        </authorList>
    </citation>
    <scope>NUCLEOTIDE SEQUENCE</scope>
    <source>
        <strain evidence="9">Duluth1</strain>
        <tissue evidence="9">Whole animal</tissue>
    </source>
</reference>
<comment type="catalytic activity">
    <reaction evidence="2">
        <text>(R)-4'-phosphopantothenate + L-cysteine + ATP = N-[(R)-4-phosphopantothenoyl]-L-cysteine + AMP + diphosphate + H(+)</text>
        <dbReference type="Rhea" id="RHEA:25156"/>
        <dbReference type="ChEBI" id="CHEBI:10986"/>
        <dbReference type="ChEBI" id="CHEBI:15378"/>
        <dbReference type="ChEBI" id="CHEBI:30616"/>
        <dbReference type="ChEBI" id="CHEBI:33019"/>
        <dbReference type="ChEBI" id="CHEBI:35235"/>
        <dbReference type="ChEBI" id="CHEBI:59458"/>
        <dbReference type="ChEBI" id="CHEBI:456215"/>
        <dbReference type="EC" id="6.3.2.51"/>
    </reaction>
    <physiologicalReaction direction="left-to-right" evidence="2">
        <dbReference type="Rhea" id="RHEA:25157"/>
    </physiologicalReaction>
</comment>
<dbReference type="FunFam" id="3.40.50.10300:FF:000002">
    <property type="entry name" value="Phosphopantothenate--cysteine ligase 2"/>
    <property type="match status" value="1"/>
</dbReference>
<evidence type="ECO:0000313" key="10">
    <source>
        <dbReference type="Proteomes" id="UP000828390"/>
    </source>
</evidence>
<dbReference type="InterPro" id="IPR007085">
    <property type="entry name" value="DNA/pantothenate-metab_flavo_C"/>
</dbReference>
<evidence type="ECO:0000256" key="4">
    <source>
        <dbReference type="ARBA" id="ARBA00060296"/>
    </source>
</evidence>
<keyword evidence="10" id="KW-1185">Reference proteome</keyword>
<dbReference type="Pfam" id="PF04127">
    <property type="entry name" value="DFP"/>
    <property type="match status" value="1"/>
</dbReference>
<feature type="domain" description="DNA/pantothenate metabolism flavoprotein C-terminal" evidence="8">
    <location>
        <begin position="162"/>
        <end position="268"/>
    </location>
</feature>
<proteinExistence type="inferred from homology"/>
<evidence type="ECO:0000256" key="6">
    <source>
        <dbReference type="ARBA" id="ARBA00068949"/>
    </source>
</evidence>
<dbReference type="Proteomes" id="UP000828390">
    <property type="component" value="Unassembled WGS sequence"/>
</dbReference>
<evidence type="ECO:0000256" key="7">
    <source>
        <dbReference type="ARBA" id="ARBA00080986"/>
    </source>
</evidence>
<protein>
    <recommendedName>
        <fullName evidence="6">Phosphopantothenate--cysteine ligase</fullName>
        <ecNumber evidence="5">6.3.2.51</ecNumber>
    </recommendedName>
    <alternativeName>
        <fullName evidence="7">Phosphopantothenoylcysteine synthetase</fullName>
    </alternativeName>
</protein>
<dbReference type="EMBL" id="JAIWYP010000015">
    <property type="protein sequence ID" value="KAH3700049.1"/>
    <property type="molecule type" value="Genomic_DNA"/>
</dbReference>
<dbReference type="OrthoDB" id="70224at2759"/>
<comment type="function">
    <text evidence="4">Catalyzes the second step in the biosynthesis of coenzyme A from vitamin B5, where cysteine is conjugated to 4'-phosphopantothenate to form 4-phosphopantothenoylcysteine. Has a preference for ATP over CTP as a cosubstrate.</text>
</comment>
<dbReference type="Gene3D" id="3.40.50.10300">
    <property type="entry name" value="CoaB-like"/>
    <property type="match status" value="1"/>
</dbReference>
<dbReference type="InterPro" id="IPR035929">
    <property type="entry name" value="CoaB-like_sf"/>
</dbReference>
<reference evidence="9" key="2">
    <citation type="submission" date="2020-11" db="EMBL/GenBank/DDBJ databases">
        <authorList>
            <person name="McCartney M.A."/>
            <person name="Auch B."/>
            <person name="Kono T."/>
            <person name="Mallez S."/>
            <person name="Becker A."/>
            <person name="Gohl D.M."/>
            <person name="Silverstein K.A.T."/>
            <person name="Koren S."/>
            <person name="Bechman K.B."/>
            <person name="Herman A."/>
            <person name="Abrahante J.E."/>
            <person name="Garbe J."/>
        </authorList>
    </citation>
    <scope>NUCLEOTIDE SEQUENCE</scope>
    <source>
        <strain evidence="9">Duluth1</strain>
        <tissue evidence="9">Whole animal</tissue>
    </source>
</reference>
<gene>
    <name evidence="9" type="ORF">DPMN_075015</name>
</gene>
<name>A0A9D3YGA6_DREPO</name>
<dbReference type="PANTHER" id="PTHR12290">
    <property type="entry name" value="CORNICHON-RELATED"/>
    <property type="match status" value="1"/>
</dbReference>
<dbReference type="SUPFAM" id="SSF102645">
    <property type="entry name" value="CoaB-like"/>
    <property type="match status" value="1"/>
</dbReference>
<comment type="catalytic activity">
    <reaction evidence="3">
        <text>(R)-4'-phosphopantothenate + L-cysteine + CTP = N-[(R)-4-phosphopantothenoyl]-L-cysteine + CMP + diphosphate + H(+)</text>
        <dbReference type="Rhea" id="RHEA:19397"/>
        <dbReference type="ChEBI" id="CHEBI:10986"/>
        <dbReference type="ChEBI" id="CHEBI:15378"/>
        <dbReference type="ChEBI" id="CHEBI:33019"/>
        <dbReference type="ChEBI" id="CHEBI:35235"/>
        <dbReference type="ChEBI" id="CHEBI:37563"/>
        <dbReference type="ChEBI" id="CHEBI:59458"/>
        <dbReference type="ChEBI" id="CHEBI:60377"/>
    </reaction>
    <physiologicalReaction direction="left-to-right" evidence="3">
        <dbReference type="Rhea" id="RHEA:19398"/>
    </physiologicalReaction>
</comment>
<evidence type="ECO:0000256" key="5">
    <source>
        <dbReference type="ARBA" id="ARBA00066585"/>
    </source>
</evidence>
<dbReference type="GO" id="GO:0015937">
    <property type="term" value="P:coenzyme A biosynthetic process"/>
    <property type="evidence" value="ECO:0007669"/>
    <property type="project" value="UniProtKB-ARBA"/>
</dbReference>
<accession>A0A9D3YGA6</accession>